<gene>
    <name evidence="11" type="ORF">MNEG_4578</name>
</gene>
<dbReference type="InterPro" id="IPR050352">
    <property type="entry name" value="ABCG_transporters"/>
</dbReference>
<dbReference type="InterPro" id="IPR003439">
    <property type="entry name" value="ABC_transporter-like_ATP-bd"/>
</dbReference>
<dbReference type="Proteomes" id="UP000054498">
    <property type="component" value="Unassembled WGS sequence"/>
</dbReference>
<accession>A0A0D2L953</accession>
<evidence type="ECO:0000256" key="6">
    <source>
        <dbReference type="ARBA" id="ARBA00022989"/>
    </source>
</evidence>
<dbReference type="InterPro" id="IPR013525">
    <property type="entry name" value="ABC2_TM"/>
</dbReference>
<keyword evidence="6 9" id="KW-1133">Transmembrane helix</keyword>
<evidence type="ECO:0000256" key="2">
    <source>
        <dbReference type="ARBA" id="ARBA00022448"/>
    </source>
</evidence>
<dbReference type="AlphaFoldDB" id="A0A0D2L953"/>
<feature type="transmembrane region" description="Helical" evidence="9">
    <location>
        <begin position="516"/>
        <end position="537"/>
    </location>
</feature>
<feature type="transmembrane region" description="Helical" evidence="9">
    <location>
        <begin position="658"/>
        <end position="678"/>
    </location>
</feature>
<protein>
    <recommendedName>
        <fullName evidence="10">ABC transporter domain-containing protein</fullName>
    </recommendedName>
</protein>
<evidence type="ECO:0000256" key="3">
    <source>
        <dbReference type="ARBA" id="ARBA00022692"/>
    </source>
</evidence>
<dbReference type="KEGG" id="mng:MNEG_4578"/>
<dbReference type="InterPro" id="IPR017871">
    <property type="entry name" value="ABC_transporter-like_CS"/>
</dbReference>
<feature type="domain" description="ABC transporter" evidence="10">
    <location>
        <begin position="126"/>
        <end position="374"/>
    </location>
</feature>
<proteinExistence type="predicted"/>
<dbReference type="GO" id="GO:0005524">
    <property type="term" value="F:ATP binding"/>
    <property type="evidence" value="ECO:0007669"/>
    <property type="project" value="UniProtKB-KW"/>
</dbReference>
<dbReference type="Gene3D" id="3.40.50.300">
    <property type="entry name" value="P-loop containing nucleotide triphosphate hydrolases"/>
    <property type="match status" value="1"/>
</dbReference>
<evidence type="ECO:0000313" key="12">
    <source>
        <dbReference type="Proteomes" id="UP000054498"/>
    </source>
</evidence>
<evidence type="ECO:0000313" key="11">
    <source>
        <dbReference type="EMBL" id="KIZ03384.1"/>
    </source>
</evidence>
<evidence type="ECO:0000259" key="10">
    <source>
        <dbReference type="PROSITE" id="PS50893"/>
    </source>
</evidence>
<dbReference type="SMART" id="SM00382">
    <property type="entry name" value="AAA"/>
    <property type="match status" value="1"/>
</dbReference>
<dbReference type="InterPro" id="IPR003593">
    <property type="entry name" value="AAA+_ATPase"/>
</dbReference>
<feature type="transmembrane region" description="Helical" evidence="9">
    <location>
        <begin position="631"/>
        <end position="651"/>
    </location>
</feature>
<comment type="subcellular location">
    <subcellularLocation>
        <location evidence="1">Membrane</location>
        <topology evidence="1">Multi-pass membrane protein</topology>
    </subcellularLocation>
</comment>
<keyword evidence="12" id="KW-1185">Reference proteome</keyword>
<keyword evidence="2" id="KW-0813">Transport</keyword>
<evidence type="ECO:0000256" key="9">
    <source>
        <dbReference type="SAM" id="Phobius"/>
    </source>
</evidence>
<feature type="transmembrane region" description="Helical" evidence="9">
    <location>
        <begin position="769"/>
        <end position="795"/>
    </location>
</feature>
<feature type="transmembrane region" description="Helical" evidence="9">
    <location>
        <begin position="549"/>
        <end position="569"/>
    </location>
</feature>
<keyword evidence="7 9" id="KW-0472">Membrane</keyword>
<organism evidence="11 12">
    <name type="scientific">Monoraphidium neglectum</name>
    <dbReference type="NCBI Taxonomy" id="145388"/>
    <lineage>
        <taxon>Eukaryota</taxon>
        <taxon>Viridiplantae</taxon>
        <taxon>Chlorophyta</taxon>
        <taxon>core chlorophytes</taxon>
        <taxon>Chlorophyceae</taxon>
        <taxon>CS clade</taxon>
        <taxon>Sphaeropleales</taxon>
        <taxon>Selenastraceae</taxon>
        <taxon>Monoraphidium</taxon>
    </lineage>
</organism>
<name>A0A0D2L953_9CHLO</name>
<dbReference type="PROSITE" id="PS50893">
    <property type="entry name" value="ABC_TRANSPORTER_2"/>
    <property type="match status" value="1"/>
</dbReference>
<dbReference type="GO" id="GO:0016020">
    <property type="term" value="C:membrane"/>
    <property type="evidence" value="ECO:0007669"/>
    <property type="project" value="UniProtKB-SubCell"/>
</dbReference>
<evidence type="ECO:0000256" key="5">
    <source>
        <dbReference type="ARBA" id="ARBA00022840"/>
    </source>
</evidence>
<dbReference type="PANTHER" id="PTHR48041:SF139">
    <property type="entry name" value="PROTEIN SCARLET"/>
    <property type="match status" value="1"/>
</dbReference>
<dbReference type="SUPFAM" id="SSF52540">
    <property type="entry name" value="P-loop containing nucleoside triphosphate hydrolases"/>
    <property type="match status" value="1"/>
</dbReference>
<dbReference type="EMBL" id="KK100861">
    <property type="protein sequence ID" value="KIZ03384.1"/>
    <property type="molecule type" value="Genomic_DNA"/>
</dbReference>
<dbReference type="InterPro" id="IPR027417">
    <property type="entry name" value="P-loop_NTPase"/>
</dbReference>
<dbReference type="PANTHER" id="PTHR48041">
    <property type="entry name" value="ABC TRANSPORTER G FAMILY MEMBER 28"/>
    <property type="match status" value="1"/>
</dbReference>
<dbReference type="OrthoDB" id="66620at2759"/>
<keyword evidence="3 9" id="KW-0812">Transmembrane</keyword>
<evidence type="ECO:0000256" key="7">
    <source>
        <dbReference type="ARBA" id="ARBA00023136"/>
    </source>
</evidence>
<reference evidence="11 12" key="1">
    <citation type="journal article" date="2013" name="BMC Genomics">
        <title>Reconstruction of the lipid metabolism for the microalga Monoraphidium neglectum from its genome sequence reveals characteristics suitable for biofuel production.</title>
        <authorList>
            <person name="Bogen C."/>
            <person name="Al-Dilaimi A."/>
            <person name="Albersmeier A."/>
            <person name="Wichmann J."/>
            <person name="Grundmann M."/>
            <person name="Rupp O."/>
            <person name="Lauersen K.J."/>
            <person name="Blifernez-Klassen O."/>
            <person name="Kalinowski J."/>
            <person name="Goesmann A."/>
            <person name="Mussgnug J.H."/>
            <person name="Kruse O."/>
        </authorList>
    </citation>
    <scope>NUCLEOTIDE SEQUENCE [LARGE SCALE GENOMIC DNA]</scope>
    <source>
        <strain evidence="11 12">SAG 48.87</strain>
    </source>
</reference>
<keyword evidence="5" id="KW-0067">ATP-binding</keyword>
<sequence length="800" mass="86684">MEYRWRHGSACTRAALRRGPPTACPPPLPARSPQVNGSGAAATSPFAAGTGGASLNGSTSDAQEDNADEHRTPVPHRCDPAVCVPTPPPPLLSPLPPLPPQVFEALDAAQPTLMHSLSVHVAPSTLEWQGIGCSYMTPTGPKEVLADVWGIAQPGEMQALLGPSGAGKSTFMDILAMRKSIGNLSGRLLVNGARSSKRFIKKTAYVPQEDNFVPTMTTWEVMSFYAEIILPGKWSPQRRKDRIREVLSEVGLAHAHRTIVGGMLPGGLMMRGLSGGERKRLAIATGILAAPSVLFLDEPTSGLDSFAALTVMGYLKRMVREQSHVVIASIHQPRSAIWLMFDAVTLLASGRLMYHGPREGITPWFGSLGYHYDPSLHGVPSDWALDLVAIGFAKPARFYGHTITTRDELLSVSSNFKAHYLQENGLTGAESGEGKKDRLGNIIHVPSASNTAALASGGQSPSGARESAAGAGGNALLAEAKGGAAADATFASSAWKQYKTLFGRELLAITRNPFDVAGRTLTFAWVGIVMGILYYGMPFNAGSARSRLNLVYMLLSFYCLMPYISMGLYSADKKFYLSDASSQLYRPLAYYLAKISAITPFQIVSACVFGFTVYGMGGLRPGYEAVLKNGFINTVMYLIATQVLHACAVIAPNQDVAFMLSILWTTIQLLLSGFFVNFPEVLNYWITYLRYISATYYSFEAVAMNEFGGVYLSCANGLSETEVAFLLGAFPNASNPQRNQLRLFFANPSPDCVLDTNSILTYFNFHRPFWMSAVILLAYLGICHLLTFAAMLIAARRERR</sequence>
<keyword evidence="4" id="KW-0547">Nucleotide-binding</keyword>
<dbReference type="Pfam" id="PF00005">
    <property type="entry name" value="ABC_tran"/>
    <property type="match status" value="1"/>
</dbReference>
<feature type="region of interest" description="Disordered" evidence="8">
    <location>
        <begin position="14"/>
        <end position="76"/>
    </location>
</feature>
<dbReference type="PROSITE" id="PS00211">
    <property type="entry name" value="ABC_TRANSPORTER_1"/>
    <property type="match status" value="1"/>
</dbReference>
<evidence type="ECO:0000256" key="4">
    <source>
        <dbReference type="ARBA" id="ARBA00022741"/>
    </source>
</evidence>
<evidence type="ECO:0000256" key="8">
    <source>
        <dbReference type="SAM" id="MobiDB-lite"/>
    </source>
</evidence>
<dbReference type="GeneID" id="25737455"/>
<evidence type="ECO:0000256" key="1">
    <source>
        <dbReference type="ARBA" id="ARBA00004141"/>
    </source>
</evidence>
<dbReference type="GO" id="GO:0140359">
    <property type="term" value="F:ABC-type transporter activity"/>
    <property type="evidence" value="ECO:0007669"/>
    <property type="project" value="InterPro"/>
</dbReference>
<feature type="transmembrane region" description="Helical" evidence="9">
    <location>
        <begin position="590"/>
        <end position="611"/>
    </location>
</feature>
<dbReference type="RefSeq" id="XP_013902403.1">
    <property type="nucleotide sequence ID" value="XM_014046949.1"/>
</dbReference>
<dbReference type="Pfam" id="PF01061">
    <property type="entry name" value="ABC2_membrane"/>
    <property type="match status" value="1"/>
</dbReference>
<dbReference type="GO" id="GO:0016887">
    <property type="term" value="F:ATP hydrolysis activity"/>
    <property type="evidence" value="ECO:0007669"/>
    <property type="project" value="InterPro"/>
</dbReference>